<keyword evidence="4 7" id="KW-0732">Signal</keyword>
<dbReference type="Pfam" id="PF00884">
    <property type="entry name" value="Sulfatase"/>
    <property type="match status" value="1"/>
</dbReference>
<evidence type="ECO:0000256" key="5">
    <source>
        <dbReference type="ARBA" id="ARBA00022801"/>
    </source>
</evidence>
<feature type="chain" id="PRO_5015758456" evidence="7">
    <location>
        <begin position="20"/>
        <end position="491"/>
    </location>
</feature>
<sequence>MQRSLLVALAFVLCLPILAAAKDAKKPNILFISIDDQNDWIGCLGGHPQAKTPNIDQIASQGTVFLNAHCQAPLCNPSRTSLMTGRRPSSTGIYGLSPWFRDVPELADIVTLPQFLHAHGYTNYSTGKIYHGGYGRKKTDTEFQFLGPPAGVGVRPKEKLVNTPAAHPLVDWGTFPHKDEDKGDYHVASWAVKTLNEKPKEPFCLSVGFFLPHVPCYATQKWFDLYPEDEVQVPEIIADDRADTPRFSWYLHWKLPEPRLKFLKEANQWKNLTRSYLACTSFVDAQIGRVMAALQENGYADNTIVVLWSDHGWHIGEKEITGKNTLWDDGTRVPLIFAGPGITAGQVCTQPAELLDIYPTLSELAGMEVPETLEGHSLVPQLVDAKTERQWPAITTHNHDNHGIRTERWRFIHYADGSQELYDMQADPNEWKNLAGESQYDPIIKKLAQFLPPKSKMPAPGSKHRVLTYTDGIAIWEGEKIKEGQPIPEID</sequence>
<proteinExistence type="inferred from homology"/>
<organism evidence="9 10">
    <name type="scientific">Blastopirellula marina</name>
    <dbReference type="NCBI Taxonomy" id="124"/>
    <lineage>
        <taxon>Bacteria</taxon>
        <taxon>Pseudomonadati</taxon>
        <taxon>Planctomycetota</taxon>
        <taxon>Planctomycetia</taxon>
        <taxon>Pirellulales</taxon>
        <taxon>Pirellulaceae</taxon>
        <taxon>Blastopirellula</taxon>
    </lineage>
</organism>
<evidence type="ECO:0000256" key="2">
    <source>
        <dbReference type="ARBA" id="ARBA00008779"/>
    </source>
</evidence>
<dbReference type="GO" id="GO:0004423">
    <property type="term" value="F:iduronate-2-sulfatase activity"/>
    <property type="evidence" value="ECO:0007669"/>
    <property type="project" value="InterPro"/>
</dbReference>
<comment type="caution">
    <text evidence="9">The sequence shown here is derived from an EMBL/GenBank/DDBJ whole genome shotgun (WGS) entry which is preliminary data.</text>
</comment>
<keyword evidence="5" id="KW-0378">Hydrolase</keyword>
<dbReference type="Gene3D" id="3.40.720.10">
    <property type="entry name" value="Alkaline Phosphatase, subunit A"/>
    <property type="match status" value="1"/>
</dbReference>
<comment type="similarity">
    <text evidence="2">Belongs to the sulfatase family.</text>
</comment>
<comment type="cofactor">
    <cofactor evidence="1">
        <name>Ca(2+)</name>
        <dbReference type="ChEBI" id="CHEBI:29108"/>
    </cofactor>
</comment>
<name>A0A2S8FBP2_9BACT</name>
<dbReference type="InterPro" id="IPR035874">
    <property type="entry name" value="IDS"/>
</dbReference>
<dbReference type="Proteomes" id="UP000238322">
    <property type="component" value="Unassembled WGS sequence"/>
</dbReference>
<keyword evidence="3" id="KW-0479">Metal-binding</keyword>
<reference evidence="9 10" key="1">
    <citation type="submission" date="2018-02" db="EMBL/GenBank/DDBJ databases">
        <title>Comparative genomes isolates from brazilian mangrove.</title>
        <authorList>
            <person name="Araujo J.E."/>
            <person name="Taketani R.G."/>
            <person name="Silva M.C.P."/>
            <person name="Loureco M.V."/>
            <person name="Andreote F.D."/>
        </authorList>
    </citation>
    <scope>NUCLEOTIDE SEQUENCE [LARGE SCALE GENOMIC DNA]</scope>
    <source>
        <strain evidence="9 10">Hex-1 MGV</strain>
    </source>
</reference>
<evidence type="ECO:0000259" key="8">
    <source>
        <dbReference type="Pfam" id="PF00884"/>
    </source>
</evidence>
<dbReference type="PANTHER" id="PTHR45953">
    <property type="entry name" value="IDURONATE 2-SULFATASE"/>
    <property type="match status" value="1"/>
</dbReference>
<evidence type="ECO:0000256" key="7">
    <source>
        <dbReference type="SAM" id="SignalP"/>
    </source>
</evidence>
<dbReference type="CDD" id="cd16030">
    <property type="entry name" value="iduronate-2-sulfatase"/>
    <property type="match status" value="1"/>
</dbReference>
<dbReference type="EMBL" id="PUHY01000015">
    <property type="protein sequence ID" value="PQO29559.1"/>
    <property type="molecule type" value="Genomic_DNA"/>
</dbReference>
<gene>
    <name evidence="9" type="ORF">C5Y83_26230</name>
</gene>
<dbReference type="SUPFAM" id="SSF53649">
    <property type="entry name" value="Alkaline phosphatase-like"/>
    <property type="match status" value="1"/>
</dbReference>
<dbReference type="GO" id="GO:0046872">
    <property type="term" value="F:metal ion binding"/>
    <property type="evidence" value="ECO:0007669"/>
    <property type="project" value="UniProtKB-KW"/>
</dbReference>
<keyword evidence="6" id="KW-0106">Calcium</keyword>
<dbReference type="OrthoDB" id="236884at2"/>
<evidence type="ECO:0000256" key="4">
    <source>
        <dbReference type="ARBA" id="ARBA00022729"/>
    </source>
</evidence>
<dbReference type="GO" id="GO:0005737">
    <property type="term" value="C:cytoplasm"/>
    <property type="evidence" value="ECO:0007669"/>
    <property type="project" value="TreeGrafter"/>
</dbReference>
<protein>
    <submittedName>
        <fullName evidence="9">Choline-sulfatase</fullName>
    </submittedName>
</protein>
<evidence type="ECO:0000313" key="9">
    <source>
        <dbReference type="EMBL" id="PQO29559.1"/>
    </source>
</evidence>
<accession>A0A2S8FBP2</accession>
<dbReference type="PANTHER" id="PTHR45953:SF1">
    <property type="entry name" value="IDURONATE 2-SULFATASE"/>
    <property type="match status" value="1"/>
</dbReference>
<feature type="signal peptide" evidence="7">
    <location>
        <begin position="1"/>
        <end position="19"/>
    </location>
</feature>
<evidence type="ECO:0000256" key="1">
    <source>
        <dbReference type="ARBA" id="ARBA00001913"/>
    </source>
</evidence>
<feature type="domain" description="Sulfatase N-terminal" evidence="8">
    <location>
        <begin position="27"/>
        <end position="367"/>
    </location>
</feature>
<dbReference type="RefSeq" id="WP_105332753.1">
    <property type="nucleotide sequence ID" value="NZ_PUHY01000015.1"/>
</dbReference>
<dbReference type="InterPro" id="IPR017850">
    <property type="entry name" value="Alkaline_phosphatase_core_sf"/>
</dbReference>
<evidence type="ECO:0000256" key="6">
    <source>
        <dbReference type="ARBA" id="ARBA00022837"/>
    </source>
</evidence>
<dbReference type="InterPro" id="IPR000917">
    <property type="entry name" value="Sulfatase_N"/>
</dbReference>
<dbReference type="AlphaFoldDB" id="A0A2S8FBP2"/>
<evidence type="ECO:0000313" key="10">
    <source>
        <dbReference type="Proteomes" id="UP000238322"/>
    </source>
</evidence>
<evidence type="ECO:0000256" key="3">
    <source>
        <dbReference type="ARBA" id="ARBA00022723"/>
    </source>
</evidence>